<keyword evidence="2" id="KW-0472">Membrane</keyword>
<dbReference type="Pfam" id="PF14501">
    <property type="entry name" value="HATPase_c_5"/>
    <property type="match status" value="1"/>
</dbReference>
<keyword evidence="5" id="KW-1185">Reference proteome</keyword>
<name>A0ABW3EHT3_9LACO</name>
<dbReference type="EMBL" id="JBHTIO010000054">
    <property type="protein sequence ID" value="MFD0898409.1"/>
    <property type="molecule type" value="Genomic_DNA"/>
</dbReference>
<dbReference type="InterPro" id="IPR036890">
    <property type="entry name" value="HATPase_C_sf"/>
</dbReference>
<evidence type="ECO:0000313" key="4">
    <source>
        <dbReference type="EMBL" id="MFD0898409.1"/>
    </source>
</evidence>
<dbReference type="Gene3D" id="3.30.565.10">
    <property type="entry name" value="Histidine kinase-like ATPase, C-terminal domain"/>
    <property type="match status" value="1"/>
</dbReference>
<feature type="domain" description="Sensor histidine kinase NatK-like C-terminal" evidence="3">
    <location>
        <begin position="333"/>
        <end position="429"/>
    </location>
</feature>
<evidence type="ECO:0000313" key="5">
    <source>
        <dbReference type="Proteomes" id="UP001597104"/>
    </source>
</evidence>
<proteinExistence type="predicted"/>
<dbReference type="RefSeq" id="WP_137638695.1">
    <property type="nucleotide sequence ID" value="NZ_BJDN01000035.1"/>
</dbReference>
<organism evidence="4 5">
    <name type="scientific">Loigolactobacillus binensis</name>
    <dbReference type="NCBI Taxonomy" id="2559922"/>
    <lineage>
        <taxon>Bacteria</taxon>
        <taxon>Bacillati</taxon>
        <taxon>Bacillota</taxon>
        <taxon>Bacilli</taxon>
        <taxon>Lactobacillales</taxon>
        <taxon>Lactobacillaceae</taxon>
        <taxon>Loigolactobacillus</taxon>
    </lineage>
</organism>
<dbReference type="SUPFAM" id="SSF55874">
    <property type="entry name" value="ATPase domain of HSP90 chaperone/DNA topoisomerase II/histidine kinase"/>
    <property type="match status" value="1"/>
</dbReference>
<dbReference type="PANTHER" id="PTHR40448:SF1">
    <property type="entry name" value="TWO-COMPONENT SENSOR HISTIDINE KINASE"/>
    <property type="match status" value="1"/>
</dbReference>
<keyword evidence="2" id="KW-0812">Transmembrane</keyword>
<feature type="coiled-coil region" evidence="1">
    <location>
        <begin position="222"/>
        <end position="249"/>
    </location>
</feature>
<feature type="transmembrane region" description="Helical" evidence="2">
    <location>
        <begin position="82"/>
        <end position="107"/>
    </location>
</feature>
<feature type="transmembrane region" description="Helical" evidence="2">
    <location>
        <begin position="7"/>
        <end position="28"/>
    </location>
</feature>
<feature type="transmembrane region" description="Helical" evidence="2">
    <location>
        <begin position="113"/>
        <end position="135"/>
    </location>
</feature>
<dbReference type="InterPro" id="IPR032834">
    <property type="entry name" value="NatK-like_C"/>
</dbReference>
<sequence length="441" mass="49929">MLHLPTLVWAILDILALLLFYIILFILFKELRSKRNFSVAILSIPLIELIDLHFNMASILLLPLTCLLLFKFDNVALRQRIINLAVTLLITLIASNLGGFLTITIYRATGMNWLVFSLICITIFSLIAFILILLYKKVMQLLNKSTLNTDFLRMNLSSNILILLSFLLVALGITRLLKIETKLLATILILFGILSFIILLTNALIFAKEIKNQELQHQKERNQDNKQYVHDLEKQYQNLRKAKHDYKNLLLAIATMANNNNTPKISATINELLDETTDDNVSFENKRMLQKIKDALIKSIIKNKIIDAEQQSFLFSLQIEENIPDLQQYSVVLTRVLGILLDNANEAAQESPRKEVALAIIPSATTIEFIIQNAITAPIDLDRIFALGTSTKGTNRGYGLSTVNDILSHYENIFLNVETSPTNFTVTLILETESVQENADA</sequence>
<dbReference type="PANTHER" id="PTHR40448">
    <property type="entry name" value="TWO-COMPONENT SENSOR HISTIDINE KINASE"/>
    <property type="match status" value="1"/>
</dbReference>
<evidence type="ECO:0000256" key="1">
    <source>
        <dbReference type="SAM" id="Coils"/>
    </source>
</evidence>
<reference evidence="5" key="1">
    <citation type="journal article" date="2019" name="Int. J. Syst. Evol. Microbiol.">
        <title>The Global Catalogue of Microorganisms (GCM) 10K type strain sequencing project: providing services to taxonomists for standard genome sequencing and annotation.</title>
        <authorList>
            <consortium name="The Broad Institute Genomics Platform"/>
            <consortium name="The Broad Institute Genome Sequencing Center for Infectious Disease"/>
            <person name="Wu L."/>
            <person name="Ma J."/>
        </authorList>
    </citation>
    <scope>NUCLEOTIDE SEQUENCE [LARGE SCALE GENOMIC DNA]</scope>
    <source>
        <strain evidence="5">CCM 8925</strain>
    </source>
</reference>
<keyword evidence="1" id="KW-0175">Coiled coil</keyword>
<evidence type="ECO:0000256" key="2">
    <source>
        <dbReference type="SAM" id="Phobius"/>
    </source>
</evidence>
<protein>
    <submittedName>
        <fullName evidence="4">GHKL domain-containing protein</fullName>
    </submittedName>
</protein>
<feature type="transmembrane region" description="Helical" evidence="2">
    <location>
        <begin position="183"/>
        <end position="207"/>
    </location>
</feature>
<dbReference type="Proteomes" id="UP001597104">
    <property type="component" value="Unassembled WGS sequence"/>
</dbReference>
<accession>A0ABW3EHT3</accession>
<feature type="transmembrane region" description="Helical" evidence="2">
    <location>
        <begin position="156"/>
        <end position="177"/>
    </location>
</feature>
<evidence type="ECO:0000259" key="3">
    <source>
        <dbReference type="Pfam" id="PF14501"/>
    </source>
</evidence>
<comment type="caution">
    <text evidence="4">The sequence shown here is derived from an EMBL/GenBank/DDBJ whole genome shotgun (WGS) entry which is preliminary data.</text>
</comment>
<keyword evidence="2" id="KW-1133">Transmembrane helix</keyword>
<gene>
    <name evidence="4" type="ORF">ACFQZ7_11840</name>
</gene>